<keyword evidence="8" id="KW-1185">Reference proteome</keyword>
<dbReference type="GO" id="GO:0046872">
    <property type="term" value="F:metal ion binding"/>
    <property type="evidence" value="ECO:0007669"/>
    <property type="project" value="UniProtKB-KW"/>
</dbReference>
<dbReference type="AlphaFoldDB" id="A0AA37RUG9"/>
<evidence type="ECO:0000256" key="1">
    <source>
        <dbReference type="ARBA" id="ARBA00022722"/>
    </source>
</evidence>
<dbReference type="GO" id="GO:0006308">
    <property type="term" value="P:DNA catabolic process"/>
    <property type="evidence" value="ECO:0007669"/>
    <property type="project" value="InterPro"/>
</dbReference>
<gene>
    <name evidence="7" type="ORF">GCM10007895_03750</name>
</gene>
<sequence length="262" mass="30736">MKHLKIFILLGTLFFHANGFSWGQDGHRIVAEIAESQLNDKARDAISEIVGRQKLAILSTWPDEIRSDKAYDYTHPWHYVSLNDDESIYTLENRNPKGDILEALYRFEKQLKDPELTQEQQWQALAFYIHFVGDIHQPLHVGNRYDRGANDVKVKWFGEDSNLHRVWDSQLIDYYGLSYTEYVSFIDIAPESTIAEWVKASYEDWANESKTMRSQAYKLEQNQKGETDMGYKYAYWNRKDMELRLVQAGHRLGAKLNEIFGQ</sequence>
<dbReference type="RefSeq" id="WP_095505901.1">
    <property type="nucleotide sequence ID" value="NZ_BSNC01000001.1"/>
</dbReference>
<reference evidence="7" key="2">
    <citation type="submission" date="2023-01" db="EMBL/GenBank/DDBJ databases">
        <title>Draft genome sequence of Paraferrimonas sedimenticola strain NBRC 101628.</title>
        <authorList>
            <person name="Sun Q."/>
            <person name="Mori K."/>
        </authorList>
    </citation>
    <scope>NUCLEOTIDE SEQUENCE</scope>
    <source>
        <strain evidence="7">NBRC 101628</strain>
    </source>
</reference>
<proteinExistence type="predicted"/>
<evidence type="ECO:0000256" key="6">
    <source>
        <dbReference type="ARBA" id="ARBA00023180"/>
    </source>
</evidence>
<protein>
    <submittedName>
        <fullName evidence="7">Endonuclease</fullName>
    </submittedName>
</protein>
<dbReference type="GO" id="GO:0004519">
    <property type="term" value="F:endonuclease activity"/>
    <property type="evidence" value="ECO:0007669"/>
    <property type="project" value="UniProtKB-KW"/>
</dbReference>
<dbReference type="PANTHER" id="PTHR33146:SF26">
    <property type="entry name" value="ENDONUCLEASE 4"/>
    <property type="match status" value="1"/>
</dbReference>
<comment type="caution">
    <text evidence="7">The sequence shown here is derived from an EMBL/GenBank/DDBJ whole genome shotgun (WGS) entry which is preliminary data.</text>
</comment>
<keyword evidence="2" id="KW-0479">Metal-binding</keyword>
<evidence type="ECO:0000256" key="3">
    <source>
        <dbReference type="ARBA" id="ARBA00022759"/>
    </source>
</evidence>
<dbReference type="GO" id="GO:0003676">
    <property type="term" value="F:nucleic acid binding"/>
    <property type="evidence" value="ECO:0007669"/>
    <property type="project" value="InterPro"/>
</dbReference>
<keyword evidence="4" id="KW-0378">Hydrolase</keyword>
<keyword evidence="6" id="KW-0325">Glycoprotein</keyword>
<name>A0AA37RUG9_9GAMM</name>
<organism evidence="7 8">
    <name type="scientific">Paraferrimonas sedimenticola</name>
    <dbReference type="NCBI Taxonomy" id="375674"/>
    <lineage>
        <taxon>Bacteria</taxon>
        <taxon>Pseudomonadati</taxon>
        <taxon>Pseudomonadota</taxon>
        <taxon>Gammaproteobacteria</taxon>
        <taxon>Alteromonadales</taxon>
        <taxon>Ferrimonadaceae</taxon>
        <taxon>Paraferrimonas</taxon>
    </lineage>
</organism>
<dbReference type="Gene3D" id="1.10.575.10">
    <property type="entry name" value="P1 Nuclease"/>
    <property type="match status" value="1"/>
</dbReference>
<dbReference type="EMBL" id="BSNC01000001">
    <property type="protein sequence ID" value="GLP95069.1"/>
    <property type="molecule type" value="Genomic_DNA"/>
</dbReference>
<accession>A0AA37RUG9</accession>
<reference evidence="7" key="1">
    <citation type="journal article" date="2014" name="Int. J. Syst. Evol. Microbiol.">
        <title>Complete genome sequence of Corynebacterium casei LMG S-19264T (=DSM 44701T), isolated from a smear-ripened cheese.</title>
        <authorList>
            <consortium name="US DOE Joint Genome Institute (JGI-PGF)"/>
            <person name="Walter F."/>
            <person name="Albersmeier A."/>
            <person name="Kalinowski J."/>
            <person name="Ruckert C."/>
        </authorList>
    </citation>
    <scope>NUCLEOTIDE SEQUENCE</scope>
    <source>
        <strain evidence="7">NBRC 101628</strain>
    </source>
</reference>
<dbReference type="InterPro" id="IPR008947">
    <property type="entry name" value="PLipase_C/P1_nuclease_dom_sf"/>
</dbReference>
<dbReference type="Proteomes" id="UP001161422">
    <property type="component" value="Unassembled WGS sequence"/>
</dbReference>
<dbReference type="GO" id="GO:0016788">
    <property type="term" value="F:hydrolase activity, acting on ester bonds"/>
    <property type="evidence" value="ECO:0007669"/>
    <property type="project" value="InterPro"/>
</dbReference>
<keyword evidence="1" id="KW-0540">Nuclease</keyword>
<evidence type="ECO:0000256" key="4">
    <source>
        <dbReference type="ARBA" id="ARBA00022801"/>
    </source>
</evidence>
<evidence type="ECO:0000256" key="5">
    <source>
        <dbReference type="ARBA" id="ARBA00023157"/>
    </source>
</evidence>
<keyword evidence="5" id="KW-1015">Disulfide bond</keyword>
<dbReference type="Pfam" id="PF02265">
    <property type="entry name" value="S1-P1_nuclease"/>
    <property type="match status" value="1"/>
</dbReference>
<dbReference type="SUPFAM" id="SSF48537">
    <property type="entry name" value="Phospholipase C/P1 nuclease"/>
    <property type="match status" value="1"/>
</dbReference>
<evidence type="ECO:0000313" key="7">
    <source>
        <dbReference type="EMBL" id="GLP95069.1"/>
    </source>
</evidence>
<dbReference type="CDD" id="cd11010">
    <property type="entry name" value="S1-P1_nuclease"/>
    <property type="match status" value="1"/>
</dbReference>
<keyword evidence="3 7" id="KW-0255">Endonuclease</keyword>
<evidence type="ECO:0000256" key="2">
    <source>
        <dbReference type="ARBA" id="ARBA00022723"/>
    </source>
</evidence>
<dbReference type="InterPro" id="IPR003154">
    <property type="entry name" value="S1/P1nuclease"/>
</dbReference>
<dbReference type="PANTHER" id="PTHR33146">
    <property type="entry name" value="ENDONUCLEASE 4"/>
    <property type="match status" value="1"/>
</dbReference>
<evidence type="ECO:0000313" key="8">
    <source>
        <dbReference type="Proteomes" id="UP001161422"/>
    </source>
</evidence>